<comment type="domain">
    <text evidence="10">The DHHC domain is required for palmitoyltransferase activity.</text>
</comment>
<protein>
    <recommendedName>
        <fullName evidence="10">Palmitoyltransferase</fullName>
        <ecNumber evidence="10">2.3.1.225</ecNumber>
    </recommendedName>
</protein>
<comment type="catalytic activity">
    <reaction evidence="9 10">
        <text>L-cysteinyl-[protein] + hexadecanoyl-CoA = S-hexadecanoyl-L-cysteinyl-[protein] + CoA</text>
        <dbReference type="Rhea" id="RHEA:36683"/>
        <dbReference type="Rhea" id="RHEA-COMP:10131"/>
        <dbReference type="Rhea" id="RHEA-COMP:11032"/>
        <dbReference type="ChEBI" id="CHEBI:29950"/>
        <dbReference type="ChEBI" id="CHEBI:57287"/>
        <dbReference type="ChEBI" id="CHEBI:57379"/>
        <dbReference type="ChEBI" id="CHEBI:74151"/>
        <dbReference type="EC" id="2.3.1.225"/>
    </reaction>
</comment>
<evidence type="ECO:0000256" key="7">
    <source>
        <dbReference type="ARBA" id="ARBA00023288"/>
    </source>
</evidence>
<dbReference type="InterPro" id="IPR039859">
    <property type="entry name" value="PFA4/ZDH16/20/ERF2-like"/>
</dbReference>
<dbReference type="EnsemblMetazoa" id="CJA29060a.1">
    <property type="protein sequence ID" value="CJA29060a.1"/>
    <property type="gene ID" value="WBGene00184634"/>
</dbReference>
<keyword evidence="3 10" id="KW-0812">Transmembrane</keyword>
<dbReference type="PANTHER" id="PTHR22883:SF43">
    <property type="entry name" value="PALMITOYLTRANSFERASE APP"/>
    <property type="match status" value="1"/>
</dbReference>
<feature type="transmembrane region" description="Helical" evidence="10">
    <location>
        <begin position="139"/>
        <end position="162"/>
    </location>
</feature>
<keyword evidence="5 10" id="KW-0472">Membrane</keyword>
<sequence>MDAWPAKKNKISSAPFLWDYSPAIPIIAAVISLSVISNFLATSFTDPGILPRAENIEVIELDRQIAEEHNPHHDPAVPRPRFREATINGERVKMKYCTTCRFYRPPRCSHCAVCDNCVLMFDHHCPWVGNCIGQRNYCYFYRFVFCLSVLILYLFSCSVAHICLLSQNMPFGDVMRKTPGSAVVIIICFFTIWSIFGLSCFHTYLLCSDLTTNEDLKGIYRKKRRAAVQTSTSSAPDWHNQEPKNPFYSGSLKSFTGRLFKSRLPSVLDANGYINDQPTIVIQVPKFPPETR</sequence>
<evidence type="ECO:0000259" key="11">
    <source>
        <dbReference type="Pfam" id="PF01529"/>
    </source>
</evidence>
<reference evidence="13" key="1">
    <citation type="submission" date="2010-08" db="EMBL/GenBank/DDBJ databases">
        <authorList>
            <consortium name="Caenorhabditis japonica Sequencing Consortium"/>
            <person name="Wilson R.K."/>
        </authorList>
    </citation>
    <scope>NUCLEOTIDE SEQUENCE [LARGE SCALE GENOMIC DNA]</scope>
    <source>
        <strain evidence="13">DF5081</strain>
    </source>
</reference>
<keyword evidence="13" id="KW-1185">Reference proteome</keyword>
<evidence type="ECO:0000256" key="9">
    <source>
        <dbReference type="ARBA" id="ARBA00048048"/>
    </source>
</evidence>
<evidence type="ECO:0000256" key="6">
    <source>
        <dbReference type="ARBA" id="ARBA00023139"/>
    </source>
</evidence>
<evidence type="ECO:0000256" key="5">
    <source>
        <dbReference type="ARBA" id="ARBA00023136"/>
    </source>
</evidence>
<dbReference type="PANTHER" id="PTHR22883">
    <property type="entry name" value="ZINC FINGER DHHC DOMAIN CONTAINING PROTEIN"/>
    <property type="match status" value="1"/>
</dbReference>
<evidence type="ECO:0000256" key="8">
    <source>
        <dbReference type="ARBA" id="ARBA00023315"/>
    </source>
</evidence>
<keyword evidence="2 10" id="KW-0808">Transferase</keyword>
<dbReference type="GO" id="GO:0006612">
    <property type="term" value="P:protein targeting to membrane"/>
    <property type="evidence" value="ECO:0007669"/>
    <property type="project" value="TreeGrafter"/>
</dbReference>
<feature type="transmembrane region" description="Helical" evidence="10">
    <location>
        <begin position="20"/>
        <end position="41"/>
    </location>
</feature>
<keyword evidence="7" id="KW-0449">Lipoprotein</keyword>
<dbReference type="InterPro" id="IPR001594">
    <property type="entry name" value="Palmitoyltrfase_DHHC"/>
</dbReference>
<dbReference type="AlphaFoldDB" id="A0A8R1IEC2"/>
<dbReference type="GO" id="GO:0005794">
    <property type="term" value="C:Golgi apparatus"/>
    <property type="evidence" value="ECO:0007669"/>
    <property type="project" value="TreeGrafter"/>
</dbReference>
<evidence type="ECO:0000256" key="4">
    <source>
        <dbReference type="ARBA" id="ARBA00022989"/>
    </source>
</evidence>
<dbReference type="Pfam" id="PF01529">
    <property type="entry name" value="DHHC"/>
    <property type="match status" value="1"/>
</dbReference>
<evidence type="ECO:0000313" key="13">
    <source>
        <dbReference type="Proteomes" id="UP000005237"/>
    </source>
</evidence>
<dbReference type="GO" id="GO:0019706">
    <property type="term" value="F:protein-cysteine S-palmitoyltransferase activity"/>
    <property type="evidence" value="ECO:0007669"/>
    <property type="project" value="UniProtKB-EC"/>
</dbReference>
<proteinExistence type="inferred from homology"/>
<feature type="transmembrane region" description="Helical" evidence="10">
    <location>
        <begin position="182"/>
        <end position="207"/>
    </location>
</feature>
<dbReference type="GO" id="GO:0005783">
    <property type="term" value="C:endoplasmic reticulum"/>
    <property type="evidence" value="ECO:0007669"/>
    <property type="project" value="TreeGrafter"/>
</dbReference>
<comment type="similarity">
    <text evidence="10">Belongs to the DHHC palmitoyltransferase family.</text>
</comment>
<keyword evidence="6" id="KW-0564">Palmitate</keyword>
<dbReference type="PROSITE" id="PS50216">
    <property type="entry name" value="DHHC"/>
    <property type="match status" value="1"/>
</dbReference>
<evidence type="ECO:0000256" key="10">
    <source>
        <dbReference type="RuleBase" id="RU079119"/>
    </source>
</evidence>
<evidence type="ECO:0000256" key="3">
    <source>
        <dbReference type="ARBA" id="ARBA00022692"/>
    </source>
</evidence>
<accession>A0A8R1IEC2</accession>
<evidence type="ECO:0000256" key="1">
    <source>
        <dbReference type="ARBA" id="ARBA00004127"/>
    </source>
</evidence>
<feature type="domain" description="Palmitoyltransferase DHHC" evidence="11">
    <location>
        <begin position="93"/>
        <end position="217"/>
    </location>
</feature>
<comment type="subcellular location">
    <subcellularLocation>
        <location evidence="1">Endomembrane system</location>
        <topology evidence="1">Multi-pass membrane protein</topology>
    </subcellularLocation>
</comment>
<evidence type="ECO:0000256" key="2">
    <source>
        <dbReference type="ARBA" id="ARBA00022679"/>
    </source>
</evidence>
<name>A0A8R1IEC2_CAEJA</name>
<evidence type="ECO:0000313" key="12">
    <source>
        <dbReference type="EnsemblMetazoa" id="CJA29060a.1"/>
    </source>
</evidence>
<dbReference type="EC" id="2.3.1.225" evidence="10"/>
<dbReference type="Proteomes" id="UP000005237">
    <property type="component" value="Unassembled WGS sequence"/>
</dbReference>
<organism evidence="12 13">
    <name type="scientific">Caenorhabditis japonica</name>
    <dbReference type="NCBI Taxonomy" id="281687"/>
    <lineage>
        <taxon>Eukaryota</taxon>
        <taxon>Metazoa</taxon>
        <taxon>Ecdysozoa</taxon>
        <taxon>Nematoda</taxon>
        <taxon>Chromadorea</taxon>
        <taxon>Rhabditida</taxon>
        <taxon>Rhabditina</taxon>
        <taxon>Rhabditomorpha</taxon>
        <taxon>Rhabditoidea</taxon>
        <taxon>Rhabditidae</taxon>
        <taxon>Peloderinae</taxon>
        <taxon>Caenorhabditis</taxon>
    </lineage>
</organism>
<keyword evidence="8 10" id="KW-0012">Acyltransferase</keyword>
<keyword evidence="4 10" id="KW-1133">Transmembrane helix</keyword>
<reference evidence="12" key="2">
    <citation type="submission" date="2022-06" db="UniProtKB">
        <authorList>
            <consortium name="EnsemblMetazoa"/>
        </authorList>
    </citation>
    <scope>IDENTIFICATION</scope>
    <source>
        <strain evidence="12">DF5081</strain>
    </source>
</reference>